<accession>Q1D2L3</accession>
<dbReference type="AlphaFoldDB" id="Q1D2L3"/>
<evidence type="ECO:0000259" key="2">
    <source>
        <dbReference type="Pfam" id="PF09836"/>
    </source>
</evidence>
<feature type="region of interest" description="Disordered" evidence="1">
    <location>
        <begin position="1"/>
        <end position="35"/>
    </location>
</feature>
<dbReference type="EMBL" id="CP000113">
    <property type="protein sequence ID" value="ABF86657.1"/>
    <property type="molecule type" value="Genomic_DNA"/>
</dbReference>
<dbReference type="eggNOG" id="COG3219">
    <property type="taxonomic scope" value="Bacteria"/>
</dbReference>
<proteinExistence type="predicted"/>
<dbReference type="HOGENOM" id="CLU_1150888_0_0_7"/>
<reference evidence="3 4" key="1">
    <citation type="journal article" date="2006" name="Proc. Natl. Acad. Sci. U.S.A.">
        <title>Evolution of sensory complexity recorded in a myxobacterial genome.</title>
        <authorList>
            <person name="Goldman B.S."/>
            <person name="Nierman W.C."/>
            <person name="Kaiser D."/>
            <person name="Slater S.C."/>
            <person name="Durkin A.S."/>
            <person name="Eisen J.A."/>
            <person name="Ronning C.M."/>
            <person name="Barbazuk W.B."/>
            <person name="Blanchard M."/>
            <person name="Field C."/>
            <person name="Halling C."/>
            <person name="Hinkle G."/>
            <person name="Iartchuk O."/>
            <person name="Kim H.S."/>
            <person name="Mackenzie C."/>
            <person name="Madupu R."/>
            <person name="Miller N."/>
            <person name="Shvartsbeyn A."/>
            <person name="Sullivan S.A."/>
            <person name="Vaudin M."/>
            <person name="Wiegand R."/>
            <person name="Kaplan H.B."/>
        </authorList>
    </citation>
    <scope>NUCLEOTIDE SEQUENCE [LARGE SCALE GENOMIC DNA]</scope>
    <source>
        <strain evidence="4">DK1622</strain>
    </source>
</reference>
<gene>
    <name evidence="3" type="ordered locus">MXAN_4954</name>
</gene>
<dbReference type="Proteomes" id="UP000002402">
    <property type="component" value="Chromosome"/>
</dbReference>
<dbReference type="KEGG" id="mxa:MXAN_4954"/>
<dbReference type="Pfam" id="PF09836">
    <property type="entry name" value="DUF2063"/>
    <property type="match status" value="1"/>
</dbReference>
<keyword evidence="4" id="KW-1185">Reference proteome</keyword>
<evidence type="ECO:0000256" key="1">
    <source>
        <dbReference type="SAM" id="MobiDB-lite"/>
    </source>
</evidence>
<feature type="domain" description="Putative DNA-binding" evidence="2">
    <location>
        <begin position="72"/>
        <end position="148"/>
    </location>
</feature>
<evidence type="ECO:0000313" key="4">
    <source>
        <dbReference type="Proteomes" id="UP000002402"/>
    </source>
</evidence>
<evidence type="ECO:0000313" key="3">
    <source>
        <dbReference type="EMBL" id="ABF86657.1"/>
    </source>
</evidence>
<name>Q1D2L3_MYXXD</name>
<dbReference type="EnsemblBacteria" id="ABF86657">
    <property type="protein sequence ID" value="ABF86657"/>
    <property type="gene ID" value="MXAN_4954"/>
</dbReference>
<dbReference type="InterPro" id="IPR044922">
    <property type="entry name" value="DUF2063_N_sf"/>
</dbReference>
<dbReference type="STRING" id="246197.MXAN_4954"/>
<dbReference type="InterPro" id="IPR018640">
    <property type="entry name" value="DUF2063"/>
</dbReference>
<protein>
    <recommendedName>
        <fullName evidence="2">Putative DNA-binding domain-containing protein</fullName>
    </recommendedName>
</protein>
<dbReference type="Gene3D" id="1.10.150.690">
    <property type="entry name" value="DUF2063"/>
    <property type="match status" value="1"/>
</dbReference>
<organism evidence="3 4">
    <name type="scientific">Myxococcus xanthus (strain DK1622)</name>
    <dbReference type="NCBI Taxonomy" id="246197"/>
    <lineage>
        <taxon>Bacteria</taxon>
        <taxon>Pseudomonadati</taxon>
        <taxon>Myxococcota</taxon>
        <taxon>Myxococcia</taxon>
        <taxon>Myxococcales</taxon>
        <taxon>Cystobacterineae</taxon>
        <taxon>Myxococcaceae</taxon>
        <taxon>Myxococcus</taxon>
    </lineage>
</organism>
<sequence>MVALPLRAGAHRPGGDARRVGPGPPFPGRGAGRGGHCASIAAGGRRPMKPSLRDFFDSMGDYLAEPGPESLAALYARHPGWEAPRERVSLYGGFVLGHVRSALDKVFPLTRQALGQDAWDDLVVAFTRTRPARHHELNHLCEGFPAFLADAAASRGLAPFVPALARFEWTDFAVFASLEPSPERVERLMANPTLVVLEHDFHLCAYVRARGAATSPEAGAELALLWRHPEQLKTLYMAATPPALLVLKMAVEGLALADVVAATGMAEADLRATVTRFGRDGLVLLPDDSDGG</sequence>